<sequence>MQIKNFILTSKLIILAIAFVFANCLPYVKDYKLESEKEIGRSPEYESDIVIEQSLVYNVLEFTVNETAKNYSQIKKEQEFKVGNKLDFSQPVCSGDGMVASNSNKHSYWRCMFGWTHLSYGLGYLISIPLFLYDWITYPIYASLSSNEIRKVEERKLDSTENVKTPEGILKFTQTYPKKIEKAISFKNGKAEVRLSEEERFQLWKGDYQFQYSFQGPSQVRKYNVTYPKPKPYEWDKSFVEKAKLKLKAEGVAEYNRCAGRFTISAIHESYRYFPFLMEEDKYSANLLFKNVCGKYSGTSAEGDCLKDFYSCSKSVREYEEENIKYEK</sequence>
<protein>
    <submittedName>
        <fullName evidence="1">Uncharacterized protein</fullName>
    </submittedName>
</protein>
<evidence type="ECO:0000313" key="1">
    <source>
        <dbReference type="EMBL" id="EQA44545.1"/>
    </source>
</evidence>
<dbReference type="RefSeq" id="WP_010568705.1">
    <property type="nucleotide sequence ID" value="NZ_AHMO02000008.1"/>
</dbReference>
<gene>
    <name evidence="1" type="ORF">LEP1GSC050_4105</name>
</gene>
<evidence type="ECO:0000313" key="2">
    <source>
        <dbReference type="Proteomes" id="UP000015454"/>
    </source>
</evidence>
<dbReference type="AlphaFoldDB" id="T0F074"/>
<dbReference type="Proteomes" id="UP000015454">
    <property type="component" value="Unassembled WGS sequence"/>
</dbReference>
<name>T0F074_9LEPT</name>
<accession>T0F074</accession>
<dbReference type="STRING" id="1049789.LEP1GSC050_4105"/>
<keyword evidence="2" id="KW-1185">Reference proteome</keyword>
<comment type="caution">
    <text evidence="1">The sequence shown here is derived from an EMBL/GenBank/DDBJ whole genome shotgun (WGS) entry which is preliminary data.</text>
</comment>
<proteinExistence type="predicted"/>
<dbReference type="EMBL" id="AHMO02000008">
    <property type="protein sequence ID" value="EQA44545.1"/>
    <property type="molecule type" value="Genomic_DNA"/>
</dbReference>
<reference evidence="1" key="1">
    <citation type="submission" date="2013-05" db="EMBL/GenBank/DDBJ databases">
        <authorList>
            <person name="Harkins D.M."/>
            <person name="Durkin A.S."/>
            <person name="Brinkac L.M."/>
            <person name="Haft D.H."/>
            <person name="Selengut J.D."/>
            <person name="Sanka R."/>
            <person name="DePew J."/>
            <person name="Purushe J."/>
            <person name="Hartskeerl R.A."/>
            <person name="Ahmed A."/>
            <person name="van der Linden H."/>
            <person name="Goris M.G.A."/>
            <person name="Vinetz J.M."/>
            <person name="Sutton G.G."/>
            <person name="Nierman W.C."/>
            <person name="Fouts D.E."/>
        </authorList>
    </citation>
    <scope>NUCLEOTIDE SEQUENCE [LARGE SCALE GENOMIC DNA]</scope>
    <source>
        <strain evidence="1">5399</strain>
    </source>
</reference>
<organism evidence="1 2">
    <name type="scientific">Leptospira broomii serovar Hurstbridge str. 5399</name>
    <dbReference type="NCBI Taxonomy" id="1049789"/>
    <lineage>
        <taxon>Bacteria</taxon>
        <taxon>Pseudomonadati</taxon>
        <taxon>Spirochaetota</taxon>
        <taxon>Spirochaetia</taxon>
        <taxon>Leptospirales</taxon>
        <taxon>Leptospiraceae</taxon>
        <taxon>Leptospira</taxon>
    </lineage>
</organism>